<evidence type="ECO:0008006" key="4">
    <source>
        <dbReference type="Google" id="ProtNLM"/>
    </source>
</evidence>
<feature type="transmembrane region" description="Helical" evidence="1">
    <location>
        <begin position="255"/>
        <end position="273"/>
    </location>
</feature>
<evidence type="ECO:0000313" key="2">
    <source>
        <dbReference type="EMBL" id="MFO3667982.1"/>
    </source>
</evidence>
<feature type="transmembrane region" description="Helical" evidence="1">
    <location>
        <begin position="38"/>
        <end position="64"/>
    </location>
</feature>
<dbReference type="EMBL" id="JBGMEF010000043">
    <property type="protein sequence ID" value="MFO3667982.1"/>
    <property type="molecule type" value="Genomic_DNA"/>
</dbReference>
<keyword evidence="3" id="KW-1185">Reference proteome</keyword>
<sequence length="548" mass="61131">MKSKNIKTIAAYALRESFFPYRPSKQVANMPKNYLMRIILFIWTYVFLGAIFIGVFKASAMIYVRSGQNYMYFVNFAMAITMMIFIFYVPDILSKYFIKADISNYQTLPLSQGELFLGKVIGGISSFFDFFLFFAIGLYIYFGEAGFDPMTLILGLITLLPMIAIPYGLICLMILLIKKFTNVNRHAKLFKTLGYLLMFGVMGVIYYFSFSSSSSGPKFNIDVDNVTSMLGNVSNVFFNAKIFGMALAGPILQRLGFSLLILVLAACILFLVYKLGDKYYFDAVFDDHIDMDKKKKVKSKDVEIQSASQFKDIFLKDIKTLFSNIVFLSSPISMVIILSILGFTTGKNILEEVDPAMMQSSMAGLISFVVAFGVSLMIWTNGNPATTSLSREGKSFYLIQTLPIDPKSHLLARFSSSLAVACAFNVVLTIAYGLILDLGILNSLLFFLGLSIGGAFATMISLYFGTFVVNTKWKKPQEIQQSNPVKSIIFYLGSLLVLGLLVGGFFLIKELTGSMIIPSVIIFIALSLIVGLIYMACLKKYKKGFMDV</sequence>
<proteinExistence type="predicted"/>
<evidence type="ECO:0000256" key="1">
    <source>
        <dbReference type="SAM" id="Phobius"/>
    </source>
</evidence>
<feature type="transmembrane region" description="Helical" evidence="1">
    <location>
        <begin position="153"/>
        <end position="177"/>
    </location>
</feature>
<protein>
    <recommendedName>
        <fullName evidence="4">ABC-2 type transport system permease protein</fullName>
    </recommendedName>
</protein>
<feature type="transmembrane region" description="Helical" evidence="1">
    <location>
        <begin position="410"/>
        <end position="432"/>
    </location>
</feature>
<feature type="transmembrane region" description="Helical" evidence="1">
    <location>
        <begin position="321"/>
        <end position="342"/>
    </location>
</feature>
<feature type="transmembrane region" description="Helical" evidence="1">
    <location>
        <begin position="362"/>
        <end position="381"/>
    </location>
</feature>
<keyword evidence="1" id="KW-0472">Membrane</keyword>
<keyword evidence="1" id="KW-1133">Transmembrane helix</keyword>
<gene>
    <name evidence="2" type="ORF">ACCQ42_09385</name>
</gene>
<evidence type="ECO:0000313" key="3">
    <source>
        <dbReference type="Proteomes" id="UP001637994"/>
    </source>
</evidence>
<feature type="transmembrane region" description="Helical" evidence="1">
    <location>
        <begin position="120"/>
        <end position="141"/>
    </location>
</feature>
<name>A0ABW9MIH6_9FIRM</name>
<dbReference type="Proteomes" id="UP001637994">
    <property type="component" value="Unassembled WGS sequence"/>
</dbReference>
<feature type="transmembrane region" description="Helical" evidence="1">
    <location>
        <begin position="444"/>
        <end position="468"/>
    </location>
</feature>
<accession>A0ABW9MIH6</accession>
<comment type="caution">
    <text evidence="2">The sequence shown here is derived from an EMBL/GenBank/DDBJ whole genome shotgun (WGS) entry which is preliminary data.</text>
</comment>
<feature type="transmembrane region" description="Helical" evidence="1">
    <location>
        <begin position="514"/>
        <end position="537"/>
    </location>
</feature>
<keyword evidence="1" id="KW-0812">Transmembrane</keyword>
<feature type="transmembrane region" description="Helical" evidence="1">
    <location>
        <begin position="189"/>
        <end position="208"/>
    </location>
</feature>
<feature type="transmembrane region" description="Helical" evidence="1">
    <location>
        <begin position="70"/>
        <end position="89"/>
    </location>
</feature>
<dbReference type="RefSeq" id="WP_410036001.1">
    <property type="nucleotide sequence ID" value="NZ_JBGMEF010000043.1"/>
</dbReference>
<organism evidence="2 3">
    <name type="scientific">Anaerococcus kampingae</name>
    <dbReference type="NCBI Taxonomy" id="3115614"/>
    <lineage>
        <taxon>Bacteria</taxon>
        <taxon>Bacillati</taxon>
        <taxon>Bacillota</taxon>
        <taxon>Tissierellia</taxon>
        <taxon>Tissierellales</taxon>
        <taxon>Peptoniphilaceae</taxon>
        <taxon>Anaerococcus</taxon>
    </lineage>
</organism>
<reference evidence="2 3" key="1">
    <citation type="journal article" date="2025" name="Anaerobe">
        <title>Description of Anaerococcus kampingiae sp. nov., Anaerococcus groningensis sp. nov., Anaerococcus martiniensis sp. nov., and Anaerococcus cruorum sp. nov., isolated from human clinical specimens.</title>
        <authorList>
            <person name="Boiten K.E."/>
            <person name="Meijer J."/>
            <person name="van Wezel E.M."/>
            <person name="Veloo A.C.M."/>
        </authorList>
    </citation>
    <scope>NUCLEOTIDE SEQUENCE [LARGE SCALE GENOMIC DNA]</scope>
    <source>
        <strain evidence="2 3">ENR0874</strain>
    </source>
</reference>
<feature type="transmembrane region" description="Helical" evidence="1">
    <location>
        <begin position="488"/>
        <end position="508"/>
    </location>
</feature>